<accession>J9DQ69</accession>
<evidence type="ECO:0000313" key="2">
    <source>
        <dbReference type="Proteomes" id="UP000003163"/>
    </source>
</evidence>
<dbReference type="EMBL" id="AFBI03000036">
    <property type="protein sequence ID" value="EJW03492.1"/>
    <property type="molecule type" value="Genomic_DNA"/>
</dbReference>
<evidence type="ECO:0000313" key="1">
    <source>
        <dbReference type="EMBL" id="EJW03492.1"/>
    </source>
</evidence>
<reference evidence="2" key="2">
    <citation type="submission" date="2015-07" db="EMBL/GenBank/DDBJ databases">
        <title>Contrasting host-pathogen interactions and genome evolution in two generalist and specialist microsporidian pathogens of mosquitoes.</title>
        <authorList>
            <consortium name="The Broad Institute Genomics Platform"/>
            <consortium name="The Broad Institute Genome Sequencing Center for Infectious Disease"/>
            <person name="Cuomo C.A."/>
            <person name="Sanscrainte N.D."/>
            <person name="Goldberg J.M."/>
            <person name="Heiman D."/>
            <person name="Young S."/>
            <person name="Zeng Q."/>
            <person name="Becnel J.J."/>
            <person name="Birren B.W."/>
        </authorList>
    </citation>
    <scope>NUCLEOTIDE SEQUENCE [LARGE SCALE GENOMIC DNA]</scope>
    <source>
        <strain evidence="2">USNM 41457</strain>
    </source>
</reference>
<sequence length="174" mass="20219">MRMKIISAYTFPAIMLFYHTTKSFRIRLYHESIYMGIKHGDGTSPTMSNYEFSDRFEAEFIVPESRESLIRVKHTANKVLHANEGDDMLFYKGHTAGIEQRWKILHGSLNSVKFKNQHLCLEWLPEARHLNLETCTENDNQLFLMVEDDDEDHGLATKAGVTCNKRQDDNGVYD</sequence>
<dbReference type="AlphaFoldDB" id="J9DQ69"/>
<reference evidence="1 2" key="1">
    <citation type="submission" date="2011-08" db="EMBL/GenBank/DDBJ databases">
        <authorList>
            <person name="Liu Z.J."/>
            <person name="Shi F.L."/>
            <person name="Lu J.Q."/>
            <person name="Li M."/>
            <person name="Wang Z.L."/>
        </authorList>
    </citation>
    <scope>NUCLEOTIDE SEQUENCE [LARGE SCALE GENOMIC DNA]</scope>
    <source>
        <strain evidence="1 2">USNM 41457</strain>
    </source>
</reference>
<dbReference type="HOGENOM" id="CLU_1540019_0_0_1"/>
<comment type="caution">
    <text evidence="1">The sequence shown here is derived from an EMBL/GenBank/DDBJ whole genome shotgun (WGS) entry which is preliminary data.</text>
</comment>
<dbReference type="InterPro" id="IPR035992">
    <property type="entry name" value="Ricin_B-like_lectins"/>
</dbReference>
<protein>
    <recommendedName>
        <fullName evidence="3">Ricin B lectin domain-containing protein</fullName>
    </recommendedName>
</protein>
<evidence type="ECO:0008006" key="3">
    <source>
        <dbReference type="Google" id="ProtNLM"/>
    </source>
</evidence>
<organism evidence="1 2">
    <name type="scientific">Edhazardia aedis (strain USNM 41457)</name>
    <name type="common">Microsporidian parasite</name>
    <dbReference type="NCBI Taxonomy" id="1003232"/>
    <lineage>
        <taxon>Eukaryota</taxon>
        <taxon>Fungi</taxon>
        <taxon>Fungi incertae sedis</taxon>
        <taxon>Microsporidia</taxon>
        <taxon>Edhazardia</taxon>
    </lineage>
</organism>
<dbReference type="SUPFAM" id="SSF50370">
    <property type="entry name" value="Ricin B-like lectins"/>
    <property type="match status" value="1"/>
</dbReference>
<dbReference type="InParanoid" id="J9DQ69"/>
<dbReference type="Proteomes" id="UP000003163">
    <property type="component" value="Unassembled WGS sequence"/>
</dbReference>
<name>J9DQ69_EDHAE</name>
<keyword evidence="2" id="KW-1185">Reference proteome</keyword>
<proteinExistence type="predicted"/>
<dbReference type="VEuPathDB" id="MicrosporidiaDB:EDEG_02166"/>
<gene>
    <name evidence="1" type="ORF">EDEG_02166</name>
</gene>
<dbReference type="OrthoDB" id="2193698at2759"/>